<dbReference type="Pfam" id="PF01180">
    <property type="entry name" value="DHO_dh"/>
    <property type="match status" value="1"/>
</dbReference>
<gene>
    <name evidence="9" type="ORF">CYLTODRAFT_491146</name>
</gene>
<dbReference type="GO" id="GO:0004152">
    <property type="term" value="F:dihydroorotate dehydrogenase activity"/>
    <property type="evidence" value="ECO:0007669"/>
    <property type="project" value="InterPro"/>
</dbReference>
<keyword evidence="3" id="KW-0285">Flavoprotein</keyword>
<proteinExistence type="predicted"/>
<comment type="pathway">
    <text evidence="2">Pyrimidine metabolism; UMP biosynthesis via de novo pathway.</text>
</comment>
<keyword evidence="6" id="KW-0560">Oxidoreductase</keyword>
<dbReference type="UniPathway" id="UPA00070"/>
<dbReference type="EMBL" id="KN880543">
    <property type="protein sequence ID" value="KIY66800.1"/>
    <property type="molecule type" value="Genomic_DNA"/>
</dbReference>
<sequence length="331" mass="35865">MVRINSIEVSPPLINTSCAWASELSQLEELYHSPHTGAVTTRTSTLQGYNETEAHTVVFSKSSLSSLNSYGYSPHPNAYYLDSVKTILSEVPRPTKPFIISLAASTKTEIQALVGAIQDLRADLHDRDPSSSSRIAIEFNTSCPNISNDSPPTGYVFEELRDILGALAEAYKKDETLTIGLKMPPYVYRQQFIAALDVLESFTVETEGKRKSPWAFLTATNTLGNSLMFSEDVTRLDGTTREEQFGVPTATGGLAGEAIHALSLGNVHTYTKLLRSGEYEGMRETVIIGVGGVTSYAAATRMRKAGADVVGCATLLGREGVQAFKILSTQP</sequence>
<evidence type="ECO:0000259" key="8">
    <source>
        <dbReference type="Pfam" id="PF01180"/>
    </source>
</evidence>
<keyword evidence="5" id="KW-0665">Pyrimidine biosynthesis</keyword>
<dbReference type="GO" id="GO:0005737">
    <property type="term" value="C:cytoplasm"/>
    <property type="evidence" value="ECO:0007669"/>
    <property type="project" value="InterPro"/>
</dbReference>
<dbReference type="InterPro" id="IPR050074">
    <property type="entry name" value="DHO_dehydrogenase"/>
</dbReference>
<evidence type="ECO:0000256" key="5">
    <source>
        <dbReference type="ARBA" id="ARBA00022975"/>
    </source>
</evidence>
<evidence type="ECO:0000256" key="7">
    <source>
        <dbReference type="ARBA" id="ARBA00031623"/>
    </source>
</evidence>
<evidence type="ECO:0000313" key="9">
    <source>
        <dbReference type="EMBL" id="KIY66800.1"/>
    </source>
</evidence>
<evidence type="ECO:0000256" key="3">
    <source>
        <dbReference type="ARBA" id="ARBA00022630"/>
    </source>
</evidence>
<dbReference type="Gene3D" id="3.20.20.70">
    <property type="entry name" value="Aldolase class I"/>
    <property type="match status" value="1"/>
</dbReference>
<dbReference type="PANTHER" id="PTHR48109">
    <property type="entry name" value="DIHYDROOROTATE DEHYDROGENASE (QUINONE), MITOCHONDRIAL-RELATED"/>
    <property type="match status" value="1"/>
</dbReference>
<dbReference type="GO" id="GO:0006207">
    <property type="term" value="P:'de novo' pyrimidine nucleobase biosynthetic process"/>
    <property type="evidence" value="ECO:0007669"/>
    <property type="project" value="TreeGrafter"/>
</dbReference>
<dbReference type="SUPFAM" id="SSF51395">
    <property type="entry name" value="FMN-linked oxidoreductases"/>
    <property type="match status" value="1"/>
</dbReference>
<evidence type="ECO:0000256" key="6">
    <source>
        <dbReference type="ARBA" id="ARBA00023002"/>
    </source>
</evidence>
<dbReference type="STRING" id="1314674.A0A0D7B9C0"/>
<evidence type="ECO:0000256" key="1">
    <source>
        <dbReference type="ARBA" id="ARBA00001917"/>
    </source>
</evidence>
<dbReference type="InterPro" id="IPR013785">
    <property type="entry name" value="Aldolase_TIM"/>
</dbReference>
<dbReference type="InterPro" id="IPR023359">
    <property type="entry name" value="Dihydro_DH_chainA_dom2"/>
</dbReference>
<dbReference type="GO" id="GO:0044205">
    <property type="term" value="P:'de novo' UMP biosynthetic process"/>
    <property type="evidence" value="ECO:0007669"/>
    <property type="project" value="UniProtKB-UniPathway"/>
</dbReference>
<evidence type="ECO:0000256" key="4">
    <source>
        <dbReference type="ARBA" id="ARBA00022643"/>
    </source>
</evidence>
<organism evidence="9 10">
    <name type="scientific">Cylindrobasidium torrendii FP15055 ss-10</name>
    <dbReference type="NCBI Taxonomy" id="1314674"/>
    <lineage>
        <taxon>Eukaryota</taxon>
        <taxon>Fungi</taxon>
        <taxon>Dikarya</taxon>
        <taxon>Basidiomycota</taxon>
        <taxon>Agaricomycotina</taxon>
        <taxon>Agaricomycetes</taxon>
        <taxon>Agaricomycetidae</taxon>
        <taxon>Agaricales</taxon>
        <taxon>Marasmiineae</taxon>
        <taxon>Physalacriaceae</taxon>
        <taxon>Cylindrobasidium</taxon>
    </lineage>
</organism>
<keyword evidence="10" id="KW-1185">Reference proteome</keyword>
<protein>
    <recommendedName>
        <fullName evidence="7">Dihydroorotate oxidase</fullName>
    </recommendedName>
</protein>
<evidence type="ECO:0000256" key="2">
    <source>
        <dbReference type="ARBA" id="ARBA00004725"/>
    </source>
</evidence>
<dbReference type="InterPro" id="IPR012135">
    <property type="entry name" value="Dihydroorotate_DH_1_2"/>
</dbReference>
<reference evidence="9 10" key="1">
    <citation type="journal article" date="2015" name="Fungal Genet. Biol.">
        <title>Evolution of novel wood decay mechanisms in Agaricales revealed by the genome sequences of Fistulina hepatica and Cylindrobasidium torrendii.</title>
        <authorList>
            <person name="Floudas D."/>
            <person name="Held B.W."/>
            <person name="Riley R."/>
            <person name="Nagy L.G."/>
            <person name="Koehler G."/>
            <person name="Ransdell A.S."/>
            <person name="Younus H."/>
            <person name="Chow J."/>
            <person name="Chiniquy J."/>
            <person name="Lipzen A."/>
            <person name="Tritt A."/>
            <person name="Sun H."/>
            <person name="Haridas S."/>
            <person name="LaButti K."/>
            <person name="Ohm R.A."/>
            <person name="Kues U."/>
            <person name="Blanchette R.A."/>
            <person name="Grigoriev I.V."/>
            <person name="Minto R.E."/>
            <person name="Hibbett D.S."/>
        </authorList>
    </citation>
    <scope>NUCLEOTIDE SEQUENCE [LARGE SCALE GENOMIC DNA]</scope>
    <source>
        <strain evidence="9 10">FP15055 ss-10</strain>
    </source>
</reference>
<feature type="domain" description="Dihydroorotate dehydrogenase catalytic" evidence="8">
    <location>
        <begin position="11"/>
        <end position="325"/>
    </location>
</feature>
<dbReference type="OrthoDB" id="14784at2759"/>
<comment type="cofactor">
    <cofactor evidence="1">
        <name>FMN</name>
        <dbReference type="ChEBI" id="CHEBI:58210"/>
    </cofactor>
</comment>
<dbReference type="PANTHER" id="PTHR48109:SF1">
    <property type="entry name" value="DIHYDROOROTATE DEHYDROGENASE (FUMARATE)"/>
    <property type="match status" value="1"/>
</dbReference>
<name>A0A0D7B9C0_9AGAR</name>
<accession>A0A0D7B9C0</accession>
<dbReference type="Gene3D" id="2.30.26.10">
    <property type="entry name" value="Dihydroorotate Dehydrogenase A, chain A, domain 2"/>
    <property type="match status" value="1"/>
</dbReference>
<keyword evidence="4" id="KW-0288">FMN</keyword>
<dbReference type="InterPro" id="IPR005720">
    <property type="entry name" value="Dihydroorotate_DH_cat"/>
</dbReference>
<evidence type="ECO:0000313" key="10">
    <source>
        <dbReference type="Proteomes" id="UP000054007"/>
    </source>
</evidence>
<dbReference type="Proteomes" id="UP000054007">
    <property type="component" value="Unassembled WGS sequence"/>
</dbReference>
<dbReference type="AlphaFoldDB" id="A0A0D7B9C0"/>
<dbReference type="PIRSF" id="PIRSF000164">
    <property type="entry name" value="DHO_oxidase"/>
    <property type="match status" value="1"/>
</dbReference>